<dbReference type="SUPFAM" id="SSF81606">
    <property type="entry name" value="PP2C-like"/>
    <property type="match status" value="1"/>
</dbReference>
<evidence type="ECO:0000256" key="4">
    <source>
        <dbReference type="RuleBase" id="RU003465"/>
    </source>
</evidence>
<evidence type="ECO:0000256" key="3">
    <source>
        <dbReference type="ARBA" id="ARBA00022912"/>
    </source>
</evidence>
<keyword evidence="2 4" id="KW-0378">Hydrolase</keyword>
<dbReference type="AlphaFoldDB" id="Q5BAF8"/>
<evidence type="ECO:0000256" key="5">
    <source>
        <dbReference type="SAM" id="MobiDB-lite"/>
    </source>
</evidence>
<evidence type="ECO:0000313" key="8">
    <source>
        <dbReference type="Proteomes" id="UP000000560"/>
    </source>
</evidence>
<dbReference type="OMA" id="CHTHMKK"/>
<sequence>MDRSNTVELHAAGAQSAQGARPDQEDEYIILTPGGSPNEIGDSIAFFAVFDGHGTGIVSNHAKEHIPLLLFESDEFRSGNYERAMQAAIDKEDELLLQGFREGQNFFATSGSTASLALVDMKNGVLVVGNIGDSHILMAERDPENGQVKSIERLTTSHKPESADEKARIEKAGGHVHSHHDISRIGSLNMSRALGDLQYKTPLISAAAAPKTEGQKFACAPDPQNVSSQDGAQAGTGRDDFITVEMSFRRIDLHKEKQYLLALTTDGVTNALDDGKIMNGIAEMFNTGSKADEVARKVVDQAASTEYADNATCVTVFLNGTEARLA</sequence>
<name>Q5BAF8_EMENI</name>
<dbReference type="DNASU" id="2874652"/>
<keyword evidence="3 4" id="KW-0904">Protein phosphatase</keyword>
<organism evidence="7 8">
    <name type="scientific">Emericella nidulans (strain FGSC A4 / ATCC 38163 / CBS 112.46 / NRRL 194 / M139)</name>
    <name type="common">Aspergillus nidulans</name>
    <dbReference type="NCBI Taxonomy" id="227321"/>
    <lineage>
        <taxon>Eukaryota</taxon>
        <taxon>Fungi</taxon>
        <taxon>Dikarya</taxon>
        <taxon>Ascomycota</taxon>
        <taxon>Pezizomycotina</taxon>
        <taxon>Eurotiomycetes</taxon>
        <taxon>Eurotiomycetidae</taxon>
        <taxon>Eurotiales</taxon>
        <taxon>Aspergillaceae</taxon>
        <taxon>Aspergillus</taxon>
        <taxon>Aspergillus subgen. Nidulantes</taxon>
    </lineage>
</organism>
<dbReference type="InterPro" id="IPR000222">
    <property type="entry name" value="PP2C_BS"/>
</dbReference>
<dbReference type="Pfam" id="PF00481">
    <property type="entry name" value="PP2C"/>
    <property type="match status" value="1"/>
</dbReference>
<dbReference type="SMART" id="SM00332">
    <property type="entry name" value="PP2Cc"/>
    <property type="match status" value="1"/>
</dbReference>
<proteinExistence type="inferred from homology"/>
<dbReference type="Gene3D" id="3.60.40.10">
    <property type="entry name" value="PPM-type phosphatase domain"/>
    <property type="match status" value="1"/>
</dbReference>
<evidence type="ECO:0000256" key="2">
    <source>
        <dbReference type="ARBA" id="ARBA00022801"/>
    </source>
</evidence>
<evidence type="ECO:0000259" key="6">
    <source>
        <dbReference type="PROSITE" id="PS51746"/>
    </source>
</evidence>
<dbReference type="InterPro" id="IPR001932">
    <property type="entry name" value="PPM-type_phosphatase-like_dom"/>
</dbReference>
<dbReference type="Proteomes" id="UP000000560">
    <property type="component" value="Chromosome VII"/>
</dbReference>
<accession>Q5BAF8</accession>
<dbReference type="RefSeq" id="XP_660076.1">
    <property type="nucleotide sequence ID" value="XM_654984.1"/>
</dbReference>
<dbReference type="PROSITE" id="PS01032">
    <property type="entry name" value="PPM_1"/>
    <property type="match status" value="1"/>
</dbReference>
<dbReference type="OrthoDB" id="659at2759"/>
<dbReference type="VEuPathDB" id="FungiDB:AN2472"/>
<dbReference type="PANTHER" id="PTHR47992">
    <property type="entry name" value="PROTEIN PHOSPHATASE"/>
    <property type="match status" value="1"/>
</dbReference>
<gene>
    <name evidence="7" type="ORF">ANIA_02472</name>
</gene>
<reference evidence="8" key="1">
    <citation type="journal article" date="2005" name="Nature">
        <title>Sequencing of Aspergillus nidulans and comparative analysis with A. fumigatus and A. oryzae.</title>
        <authorList>
            <person name="Galagan J.E."/>
            <person name="Calvo S.E."/>
            <person name="Cuomo C."/>
            <person name="Ma L.J."/>
            <person name="Wortman J.R."/>
            <person name="Batzoglou S."/>
            <person name="Lee S.I."/>
            <person name="Basturkmen M."/>
            <person name="Spevak C.C."/>
            <person name="Clutterbuck J."/>
            <person name="Kapitonov V."/>
            <person name="Jurka J."/>
            <person name="Scazzocchio C."/>
            <person name="Farman M."/>
            <person name="Butler J."/>
            <person name="Purcell S."/>
            <person name="Harris S."/>
            <person name="Braus G.H."/>
            <person name="Draht O."/>
            <person name="Busch S."/>
            <person name="D'Enfert C."/>
            <person name="Bouchier C."/>
            <person name="Goldman G.H."/>
            <person name="Bell-Pedersen D."/>
            <person name="Griffiths-Jones S."/>
            <person name="Doonan J.H."/>
            <person name="Yu J."/>
            <person name="Vienken K."/>
            <person name="Pain A."/>
            <person name="Freitag M."/>
            <person name="Selker E.U."/>
            <person name="Archer D.B."/>
            <person name="Penalva M.A."/>
            <person name="Oakley B.R."/>
            <person name="Momany M."/>
            <person name="Tanaka T."/>
            <person name="Kumagai T."/>
            <person name="Asai K."/>
            <person name="Machida M."/>
            <person name="Nierman W.C."/>
            <person name="Denning D.W."/>
            <person name="Caddick M."/>
            <person name="Hynes M."/>
            <person name="Paoletti M."/>
            <person name="Fischer R."/>
            <person name="Miller B."/>
            <person name="Dyer P."/>
            <person name="Sachs M.S."/>
            <person name="Osmani S.A."/>
            <person name="Birren B.W."/>
        </authorList>
    </citation>
    <scope>NUCLEOTIDE SEQUENCE [LARGE SCALE GENOMIC DNA]</scope>
    <source>
        <strain evidence="8">FGSC A4 / ATCC 38163 / CBS 112.46 / NRRL 194 / M139</strain>
    </source>
</reference>
<protein>
    <submittedName>
        <fullName evidence="7">Protein phosphatase, putative (AFU_orthologue AFUA_5G13740)</fullName>
    </submittedName>
</protein>
<dbReference type="InterPro" id="IPR036457">
    <property type="entry name" value="PPM-type-like_dom_sf"/>
</dbReference>
<dbReference type="KEGG" id="ani:ANIA_02472"/>
<dbReference type="PROSITE" id="PS51746">
    <property type="entry name" value="PPM_2"/>
    <property type="match status" value="1"/>
</dbReference>
<accession>C8VP95</accession>
<dbReference type="STRING" id="227321.Q5BAF8"/>
<comment type="similarity">
    <text evidence="4">Belongs to the PP2C family.</text>
</comment>
<dbReference type="EMBL" id="BN001307">
    <property type="protein sequence ID" value="CBF86927.1"/>
    <property type="molecule type" value="Genomic_DNA"/>
</dbReference>
<evidence type="ECO:0000256" key="1">
    <source>
        <dbReference type="ARBA" id="ARBA00022723"/>
    </source>
</evidence>
<dbReference type="GeneID" id="2874652"/>
<keyword evidence="8" id="KW-1185">Reference proteome</keyword>
<keyword evidence="1" id="KW-0479">Metal-binding</keyword>
<feature type="domain" description="PPM-type phosphatase" evidence="6">
    <location>
        <begin position="11"/>
        <end position="318"/>
    </location>
</feature>
<feature type="region of interest" description="Disordered" evidence="5">
    <location>
        <begin position="1"/>
        <end position="24"/>
    </location>
</feature>
<dbReference type="InterPro" id="IPR015655">
    <property type="entry name" value="PP2C"/>
</dbReference>
<dbReference type="eggNOG" id="KOG0698">
    <property type="taxonomic scope" value="Eukaryota"/>
</dbReference>
<dbReference type="CDD" id="cd00143">
    <property type="entry name" value="PP2Cc"/>
    <property type="match status" value="1"/>
</dbReference>
<dbReference type="GO" id="GO:0046872">
    <property type="term" value="F:metal ion binding"/>
    <property type="evidence" value="ECO:0007669"/>
    <property type="project" value="UniProtKB-KW"/>
</dbReference>
<dbReference type="HOGENOM" id="CLU_013173_1_4_1"/>
<dbReference type="GO" id="GO:0007165">
    <property type="term" value="P:signal transduction"/>
    <property type="evidence" value="ECO:0000318"/>
    <property type="project" value="GO_Central"/>
</dbReference>
<reference evidence="8" key="2">
    <citation type="journal article" date="2009" name="Fungal Genet. Biol.">
        <title>The 2008 update of the Aspergillus nidulans genome annotation: a community effort.</title>
        <authorList>
            <person name="Wortman J.R."/>
            <person name="Gilsenan J.M."/>
            <person name="Joardar V."/>
            <person name="Deegan J."/>
            <person name="Clutterbuck J."/>
            <person name="Andersen M.R."/>
            <person name="Archer D."/>
            <person name="Bencina M."/>
            <person name="Braus G."/>
            <person name="Coutinho P."/>
            <person name="von Dohren H."/>
            <person name="Doonan J."/>
            <person name="Driessen A.J."/>
            <person name="Durek P."/>
            <person name="Espeso E."/>
            <person name="Fekete E."/>
            <person name="Flipphi M."/>
            <person name="Estrada C.G."/>
            <person name="Geysens S."/>
            <person name="Goldman G."/>
            <person name="de Groot P.W."/>
            <person name="Hansen K."/>
            <person name="Harris S.D."/>
            <person name="Heinekamp T."/>
            <person name="Helmstaedt K."/>
            <person name="Henrissat B."/>
            <person name="Hofmann G."/>
            <person name="Homan T."/>
            <person name="Horio T."/>
            <person name="Horiuchi H."/>
            <person name="James S."/>
            <person name="Jones M."/>
            <person name="Karaffa L."/>
            <person name="Karanyi Z."/>
            <person name="Kato M."/>
            <person name="Keller N."/>
            <person name="Kelly D.E."/>
            <person name="Kiel J.A."/>
            <person name="Kim J.M."/>
            <person name="van der Klei I.J."/>
            <person name="Klis F.M."/>
            <person name="Kovalchuk A."/>
            <person name="Krasevec N."/>
            <person name="Kubicek C.P."/>
            <person name="Liu B."/>
            <person name="Maccabe A."/>
            <person name="Meyer V."/>
            <person name="Mirabito P."/>
            <person name="Miskei M."/>
            <person name="Mos M."/>
            <person name="Mullins J."/>
            <person name="Nelson D.R."/>
            <person name="Nielsen J."/>
            <person name="Oakley B.R."/>
            <person name="Osmani S.A."/>
            <person name="Pakula T."/>
            <person name="Paszewski A."/>
            <person name="Paulsen I."/>
            <person name="Pilsyk S."/>
            <person name="Pocsi I."/>
            <person name="Punt P.J."/>
            <person name="Ram A.F."/>
            <person name="Ren Q."/>
            <person name="Robellet X."/>
            <person name="Robson G."/>
            <person name="Seiboth B."/>
            <person name="van Solingen P."/>
            <person name="Specht T."/>
            <person name="Sun J."/>
            <person name="Taheri-Talesh N."/>
            <person name="Takeshita N."/>
            <person name="Ussery D."/>
            <person name="vanKuyk P.A."/>
            <person name="Visser H."/>
            <person name="van de Vondervoort P.J."/>
            <person name="de Vries R.P."/>
            <person name="Walton J."/>
            <person name="Xiang X."/>
            <person name="Xiong Y."/>
            <person name="Zeng A.P."/>
            <person name="Brandt B.W."/>
            <person name="Cornell M.J."/>
            <person name="van den Hondel C.A."/>
            <person name="Visser J."/>
            <person name="Oliver S.G."/>
            <person name="Turner G."/>
        </authorList>
    </citation>
    <scope>GENOME REANNOTATION</scope>
    <source>
        <strain evidence="8">FGSC A4 / ATCC 38163 / CBS 112.46 / NRRL 194 / M139</strain>
    </source>
</reference>
<dbReference type="InParanoid" id="Q5BAF8"/>
<dbReference type="GO" id="GO:0004722">
    <property type="term" value="F:protein serine/threonine phosphatase activity"/>
    <property type="evidence" value="ECO:0000318"/>
    <property type="project" value="GO_Central"/>
</dbReference>
<evidence type="ECO:0000313" key="7">
    <source>
        <dbReference type="EMBL" id="CBF86927.1"/>
    </source>
</evidence>